<reference evidence="2 3" key="1">
    <citation type="journal article" date="2009" name="Proc. Natl. Acad. Sci. U.S.A.">
        <title>Eukaryote-to-eukaryote gene transfer events revealed by the genome sequence of the wine yeast Saccharomyces cerevisiae EC1118.</title>
        <authorList>
            <person name="Novo M."/>
            <person name="Bigey F."/>
            <person name="Beyne E."/>
            <person name="Galeote V."/>
            <person name="Gavory F."/>
            <person name="Mallet S."/>
            <person name="Cambot B."/>
            <person name="Legras J.L."/>
            <person name="Wincker P."/>
            <person name="Casaregola S."/>
            <person name="Dequin S."/>
        </authorList>
    </citation>
    <scope>NUCLEOTIDE SEQUENCE [LARGE SCALE GENOMIC DNA]</scope>
    <source>
        <strain evidence="3">Lalvin EC1118 / Prise de mousse</strain>
    </source>
</reference>
<proteinExistence type="predicted"/>
<dbReference type="AlphaFoldDB" id="C8Z3V0"/>
<gene>
    <name evidence="2" type="ORF">EC1118_1B15_0155g</name>
</gene>
<dbReference type="EMBL" id="FN393060">
    <property type="protein sequence ID" value="CAY77689.1"/>
    <property type="molecule type" value="Genomic_DNA"/>
</dbReference>
<evidence type="ECO:0000313" key="2">
    <source>
        <dbReference type="EMBL" id="CAY77689.1"/>
    </source>
</evidence>
<evidence type="ECO:0000256" key="1">
    <source>
        <dbReference type="SAM" id="Phobius"/>
    </source>
</evidence>
<protein>
    <submittedName>
        <fullName evidence="2">EC1118_1B15_0155p</fullName>
    </submittedName>
</protein>
<keyword evidence="1" id="KW-1133">Transmembrane helix</keyword>
<accession>C8Z3V0</accession>
<dbReference type="SMR" id="C8Z3V0"/>
<feature type="transmembrane region" description="Helical" evidence="1">
    <location>
        <begin position="68"/>
        <end position="87"/>
    </location>
</feature>
<organism evidence="2 3">
    <name type="scientific">Saccharomyces cerevisiae (strain Lalvin EC1118 / Prise de mousse)</name>
    <name type="common">Baker's yeast</name>
    <dbReference type="NCBI Taxonomy" id="643680"/>
    <lineage>
        <taxon>Eukaryota</taxon>
        <taxon>Fungi</taxon>
        <taxon>Dikarya</taxon>
        <taxon>Ascomycota</taxon>
        <taxon>Saccharomycotina</taxon>
        <taxon>Saccharomycetes</taxon>
        <taxon>Saccharomycetales</taxon>
        <taxon>Saccharomycetaceae</taxon>
        <taxon>Saccharomyces</taxon>
    </lineage>
</organism>
<dbReference type="HOGENOM" id="CLU_2173012_0_0_1"/>
<sequence>MLFQNISSHLKYLNQVGSTRIQLALANFFAISCLWLKPQICGKFQLLVPFREETSNGNCSKCPSMIHFLPLISLTFAFSIIVVSTGMSSKNSSDSLAVTPLLLGNKGKPQ</sequence>
<name>C8Z3V0_YEAS8</name>
<keyword evidence="1" id="KW-0472">Membrane</keyword>
<evidence type="ECO:0000313" key="3">
    <source>
        <dbReference type="Proteomes" id="UP000000286"/>
    </source>
</evidence>
<keyword evidence="1" id="KW-0812">Transmembrane</keyword>
<dbReference type="Proteomes" id="UP000000286">
    <property type="component" value="Chromosome II"/>
</dbReference>